<evidence type="ECO:0000256" key="2">
    <source>
        <dbReference type="ARBA" id="ARBA00023015"/>
    </source>
</evidence>
<dbReference type="Gene3D" id="3.40.190.290">
    <property type="match status" value="1"/>
</dbReference>
<gene>
    <name evidence="6" type="ORF">W822_12265</name>
</gene>
<dbReference type="eggNOG" id="COG0583">
    <property type="taxonomic scope" value="Bacteria"/>
</dbReference>
<dbReference type="PROSITE" id="PS50931">
    <property type="entry name" value="HTH_LYSR"/>
    <property type="match status" value="1"/>
</dbReference>
<dbReference type="Pfam" id="PF03466">
    <property type="entry name" value="LysR_substrate"/>
    <property type="match status" value="1"/>
</dbReference>
<sequence length="309" mass="33455">MRYELKDLKLFLAIVQAQNLSVGAAQMHMTASSASYRLKNLEYTVGSGLFVRTSKGMITTPAGEVLARHAKKLLASVELMHTELNEYSGNLRGSIRVLANSSSLNGFLIPSLARFLTGNTGINVDLNEKESLKISHAIEEGVADIGIGADLDQLPSLERHLYAQDRLVCVVPRDHPLAGMSDTSFEEILDHDLVSVQQASSNFLFLSNQARLSGKSMKVRVHVHNFNSALYMVEAGVGIAIVPASIAIAATAPGLLVALPMTDVWAERTLHLVMRVDSGEQTGLIREFADILLNDPQVAEARPAQMSPA</sequence>
<keyword evidence="2" id="KW-0805">Transcription regulation</keyword>
<dbReference type="SUPFAM" id="SSF46785">
    <property type="entry name" value="Winged helix' DNA-binding domain"/>
    <property type="match status" value="1"/>
</dbReference>
<keyword evidence="4" id="KW-0804">Transcription</keyword>
<accession>V8QQH3</accession>
<evidence type="ECO:0000256" key="1">
    <source>
        <dbReference type="ARBA" id="ARBA00009437"/>
    </source>
</evidence>
<evidence type="ECO:0000256" key="4">
    <source>
        <dbReference type="ARBA" id="ARBA00023163"/>
    </source>
</evidence>
<evidence type="ECO:0000313" key="6">
    <source>
        <dbReference type="EMBL" id="ETF01583.1"/>
    </source>
</evidence>
<dbReference type="GO" id="GO:0003700">
    <property type="term" value="F:DNA-binding transcription factor activity"/>
    <property type="evidence" value="ECO:0007669"/>
    <property type="project" value="InterPro"/>
</dbReference>
<dbReference type="GO" id="GO:0003677">
    <property type="term" value="F:DNA binding"/>
    <property type="evidence" value="ECO:0007669"/>
    <property type="project" value="UniProtKB-KW"/>
</dbReference>
<comment type="caution">
    <text evidence="6">The sequence shown here is derived from an EMBL/GenBank/DDBJ whole genome shotgun (WGS) entry which is preliminary data.</text>
</comment>
<dbReference type="SUPFAM" id="SSF53850">
    <property type="entry name" value="Periplasmic binding protein-like II"/>
    <property type="match status" value="1"/>
</dbReference>
<evidence type="ECO:0000259" key="5">
    <source>
        <dbReference type="PROSITE" id="PS50931"/>
    </source>
</evidence>
<dbReference type="Proteomes" id="UP000018733">
    <property type="component" value="Unassembled WGS sequence"/>
</dbReference>
<dbReference type="PANTHER" id="PTHR30419:SF2">
    <property type="entry name" value="LYSR FAMILY TRANSCRIPTIONAL REGULATOR"/>
    <property type="match status" value="1"/>
</dbReference>
<keyword evidence="3" id="KW-0238">DNA-binding</keyword>
<reference evidence="6 7" key="1">
    <citation type="journal article" date="2014" name="Genome Announc.">
        <title>Draft Genome Sequence of Advenella kashmirensis Strain W13003, a Polycyclic Aromatic Hydrocarbon-Degrading Bacterium.</title>
        <authorList>
            <person name="Wang X."/>
            <person name="Jin D."/>
            <person name="Zhou L."/>
            <person name="Wu L."/>
            <person name="An W."/>
            <person name="Zhao L."/>
        </authorList>
    </citation>
    <scope>NUCLEOTIDE SEQUENCE [LARGE SCALE GENOMIC DNA]</scope>
    <source>
        <strain evidence="6 7">W13003</strain>
    </source>
</reference>
<organism evidence="6 7">
    <name type="scientific">Advenella kashmirensis W13003</name>
    <dbReference type="NCBI Taxonomy" id="1424334"/>
    <lineage>
        <taxon>Bacteria</taxon>
        <taxon>Pseudomonadati</taxon>
        <taxon>Pseudomonadota</taxon>
        <taxon>Betaproteobacteria</taxon>
        <taxon>Burkholderiales</taxon>
        <taxon>Alcaligenaceae</taxon>
    </lineage>
</organism>
<dbReference type="PATRIC" id="fig|1424334.3.peg.2469"/>
<keyword evidence="7" id="KW-1185">Reference proteome</keyword>
<dbReference type="AlphaFoldDB" id="V8QQH3"/>
<dbReference type="EMBL" id="AYXT01000010">
    <property type="protein sequence ID" value="ETF01583.1"/>
    <property type="molecule type" value="Genomic_DNA"/>
</dbReference>
<dbReference type="Gene3D" id="1.10.10.10">
    <property type="entry name" value="Winged helix-like DNA-binding domain superfamily/Winged helix DNA-binding domain"/>
    <property type="match status" value="1"/>
</dbReference>
<dbReference type="PANTHER" id="PTHR30419">
    <property type="entry name" value="HTH-TYPE TRANSCRIPTIONAL REGULATOR YBHD"/>
    <property type="match status" value="1"/>
</dbReference>
<dbReference type="InterPro" id="IPR036388">
    <property type="entry name" value="WH-like_DNA-bd_sf"/>
</dbReference>
<comment type="similarity">
    <text evidence="1">Belongs to the LysR transcriptional regulatory family.</text>
</comment>
<dbReference type="HOGENOM" id="CLU_039613_6_0_4"/>
<dbReference type="STRING" id="1424334.W822_12265"/>
<evidence type="ECO:0000313" key="7">
    <source>
        <dbReference type="Proteomes" id="UP000018733"/>
    </source>
</evidence>
<dbReference type="InterPro" id="IPR036390">
    <property type="entry name" value="WH_DNA-bd_sf"/>
</dbReference>
<name>V8QQH3_9BURK</name>
<dbReference type="GO" id="GO:0005829">
    <property type="term" value="C:cytosol"/>
    <property type="evidence" value="ECO:0007669"/>
    <property type="project" value="TreeGrafter"/>
</dbReference>
<dbReference type="RefSeq" id="WP_024005419.1">
    <property type="nucleotide sequence ID" value="NZ_KI650980.1"/>
</dbReference>
<dbReference type="InterPro" id="IPR050950">
    <property type="entry name" value="HTH-type_LysR_regulators"/>
</dbReference>
<protein>
    <submittedName>
        <fullName evidence="6">LysR family transcriptional regulator</fullName>
    </submittedName>
</protein>
<evidence type="ECO:0000256" key="3">
    <source>
        <dbReference type="ARBA" id="ARBA00023125"/>
    </source>
</evidence>
<proteinExistence type="inferred from homology"/>
<dbReference type="InterPro" id="IPR005119">
    <property type="entry name" value="LysR_subst-bd"/>
</dbReference>
<feature type="domain" description="HTH lysR-type" evidence="5">
    <location>
        <begin position="1"/>
        <end position="60"/>
    </location>
</feature>
<dbReference type="InterPro" id="IPR000847">
    <property type="entry name" value="LysR_HTH_N"/>
</dbReference>
<dbReference type="Pfam" id="PF00126">
    <property type="entry name" value="HTH_1"/>
    <property type="match status" value="1"/>
</dbReference>